<dbReference type="PANTHER" id="PTHR11654">
    <property type="entry name" value="OLIGOPEPTIDE TRANSPORTER-RELATED"/>
    <property type="match status" value="1"/>
</dbReference>
<name>A0A835IJR8_9MAGN</name>
<dbReference type="OrthoDB" id="1898501at2759"/>
<evidence type="ECO:0000313" key="2">
    <source>
        <dbReference type="EMBL" id="KAF9617642.1"/>
    </source>
</evidence>
<proteinExistence type="predicted"/>
<dbReference type="Proteomes" id="UP000631114">
    <property type="component" value="Unassembled WGS sequence"/>
</dbReference>
<dbReference type="AlphaFoldDB" id="A0A835IJR8"/>
<feature type="transmembrane region" description="Helical" evidence="1">
    <location>
        <begin position="117"/>
        <end position="135"/>
    </location>
</feature>
<dbReference type="EMBL" id="JADFTS010000003">
    <property type="protein sequence ID" value="KAF9617642.1"/>
    <property type="molecule type" value="Genomic_DNA"/>
</dbReference>
<keyword evidence="1" id="KW-0812">Transmembrane</keyword>
<keyword evidence="1" id="KW-0472">Membrane</keyword>
<dbReference type="Gene3D" id="1.20.1250.20">
    <property type="entry name" value="MFS general substrate transporter like domains"/>
    <property type="match status" value="1"/>
</dbReference>
<keyword evidence="1" id="KW-1133">Transmembrane helix</keyword>
<evidence type="ECO:0000256" key="1">
    <source>
        <dbReference type="SAM" id="Phobius"/>
    </source>
</evidence>
<protein>
    <submittedName>
        <fullName evidence="2">Uncharacterized protein</fullName>
    </submittedName>
</protein>
<evidence type="ECO:0000313" key="3">
    <source>
        <dbReference type="Proteomes" id="UP000631114"/>
    </source>
</evidence>
<organism evidence="2 3">
    <name type="scientific">Coptis chinensis</name>
    <dbReference type="NCBI Taxonomy" id="261450"/>
    <lineage>
        <taxon>Eukaryota</taxon>
        <taxon>Viridiplantae</taxon>
        <taxon>Streptophyta</taxon>
        <taxon>Embryophyta</taxon>
        <taxon>Tracheophyta</taxon>
        <taxon>Spermatophyta</taxon>
        <taxon>Magnoliopsida</taxon>
        <taxon>Ranunculales</taxon>
        <taxon>Ranunculaceae</taxon>
        <taxon>Coptidoideae</taxon>
        <taxon>Coptis</taxon>
    </lineage>
</organism>
<sequence>MVVCTSGDAAARLEQLLVDTNSNEVVEGVVDYKGCPVINRSKYGGWKSACSVIGVEISERFAFHGITSNLITYLTGPLHQSTATAAENVNVWRGVAAVLPLLGAFIADSYLGRYRTILFSSLVYVLVSGFLYFCYRLQFELLLF</sequence>
<reference evidence="2 3" key="1">
    <citation type="submission" date="2020-10" db="EMBL/GenBank/DDBJ databases">
        <title>The Coptis chinensis genome and diversification of protoberbering-type alkaloids.</title>
        <authorList>
            <person name="Wang B."/>
            <person name="Shu S."/>
            <person name="Song C."/>
            <person name="Liu Y."/>
        </authorList>
    </citation>
    <scope>NUCLEOTIDE SEQUENCE [LARGE SCALE GENOMIC DNA]</scope>
    <source>
        <strain evidence="2">HL-2020</strain>
        <tissue evidence="2">Leaf</tissue>
    </source>
</reference>
<dbReference type="SUPFAM" id="SSF103473">
    <property type="entry name" value="MFS general substrate transporter"/>
    <property type="match status" value="1"/>
</dbReference>
<gene>
    <name evidence="2" type="ORF">IFM89_037705</name>
</gene>
<comment type="caution">
    <text evidence="2">The sequence shown here is derived from an EMBL/GenBank/DDBJ whole genome shotgun (WGS) entry which is preliminary data.</text>
</comment>
<accession>A0A835IJR8</accession>
<keyword evidence="3" id="KW-1185">Reference proteome</keyword>
<dbReference type="InterPro" id="IPR036259">
    <property type="entry name" value="MFS_trans_sf"/>
</dbReference>